<dbReference type="PANTHER" id="PTHR34846">
    <property type="entry name" value="4-CARBOXYMUCONOLACTONE DECARBOXYLASE FAMILY PROTEIN (AFU_ORTHOLOGUE AFUA_6G11590)"/>
    <property type="match status" value="1"/>
</dbReference>
<dbReference type="SUPFAM" id="SSF69118">
    <property type="entry name" value="AhpD-like"/>
    <property type="match status" value="1"/>
</dbReference>
<proteinExistence type="predicted"/>
<dbReference type="Gene3D" id="1.20.1290.10">
    <property type="entry name" value="AhpD-like"/>
    <property type="match status" value="1"/>
</dbReference>
<gene>
    <name evidence="2" type="ORF">WG900_13520</name>
</gene>
<sequence length="220" mass="25011">MSSVPNEFRIKWPPKETWTDATREVQSFWGEPNSWEEGSKTNIIQIMANHPPMALAWSHFGKYFMTGHTLNNRQLEFVVLRVAVLVKSHYEWHNHVGYAMQAGITLEEIAQIRDFPEGENAFTDEERAILSTCDELIKSNNVSDATWATLQKTLRQEQIMDLVMLVGNYVMTSWAISAFGVPIEGGADAIGFDLKTKSGKTPGVTYRPGEHEDWIETRGY</sequence>
<reference evidence="2 3" key="1">
    <citation type="submission" date="2024-03" db="EMBL/GenBank/DDBJ databases">
        <authorList>
            <person name="Jo J.-H."/>
        </authorList>
    </citation>
    <scope>NUCLEOTIDE SEQUENCE [LARGE SCALE GENOMIC DNA]</scope>
    <source>
        <strain evidence="2 3">AS3R-12</strain>
    </source>
</reference>
<dbReference type="InterPro" id="IPR029032">
    <property type="entry name" value="AhpD-like"/>
</dbReference>
<accession>A0ABU8SAF0</accession>
<dbReference type="Proteomes" id="UP001379235">
    <property type="component" value="Unassembled WGS sequence"/>
</dbReference>
<feature type="domain" description="Carboxymuconolactone decarboxylase-like" evidence="1">
    <location>
        <begin position="51"/>
        <end position="113"/>
    </location>
</feature>
<protein>
    <submittedName>
        <fullName evidence="2">Carboxymuconolactone decarboxylase family protein</fullName>
    </submittedName>
</protein>
<dbReference type="InterPro" id="IPR003779">
    <property type="entry name" value="CMD-like"/>
</dbReference>
<evidence type="ECO:0000259" key="1">
    <source>
        <dbReference type="Pfam" id="PF02627"/>
    </source>
</evidence>
<dbReference type="Pfam" id="PF02627">
    <property type="entry name" value="CMD"/>
    <property type="match status" value="1"/>
</dbReference>
<name>A0ABU8SAF0_9SPHN</name>
<organism evidence="2 3">
    <name type="scientific">Novosphingobium aquae</name>
    <dbReference type="NCBI Taxonomy" id="3133435"/>
    <lineage>
        <taxon>Bacteria</taxon>
        <taxon>Pseudomonadati</taxon>
        <taxon>Pseudomonadota</taxon>
        <taxon>Alphaproteobacteria</taxon>
        <taxon>Sphingomonadales</taxon>
        <taxon>Sphingomonadaceae</taxon>
        <taxon>Novosphingobium</taxon>
    </lineage>
</organism>
<evidence type="ECO:0000313" key="2">
    <source>
        <dbReference type="EMBL" id="MEJ6010936.1"/>
    </source>
</evidence>
<comment type="caution">
    <text evidence="2">The sequence shown here is derived from an EMBL/GenBank/DDBJ whole genome shotgun (WGS) entry which is preliminary data.</text>
</comment>
<dbReference type="EMBL" id="JBBHJY010000007">
    <property type="protein sequence ID" value="MEJ6010936.1"/>
    <property type="molecule type" value="Genomic_DNA"/>
</dbReference>
<evidence type="ECO:0000313" key="3">
    <source>
        <dbReference type="Proteomes" id="UP001379235"/>
    </source>
</evidence>
<keyword evidence="3" id="KW-1185">Reference proteome</keyword>
<dbReference type="PANTHER" id="PTHR34846:SF5">
    <property type="entry name" value="CARBOXYMUCONOLACTONE DECARBOXYLASE-LIKE DOMAIN-CONTAINING PROTEIN"/>
    <property type="match status" value="1"/>
</dbReference>
<dbReference type="RefSeq" id="WP_339967789.1">
    <property type="nucleotide sequence ID" value="NZ_JBBHJY010000007.1"/>
</dbReference>